<dbReference type="GO" id="GO:0008276">
    <property type="term" value="F:protein methyltransferase activity"/>
    <property type="evidence" value="ECO:0007669"/>
    <property type="project" value="TreeGrafter"/>
</dbReference>
<reference evidence="7" key="1">
    <citation type="submission" date="2016-10" db="EMBL/GenBank/DDBJ databases">
        <authorList>
            <person name="Varghese N."/>
            <person name="Submissions S."/>
        </authorList>
    </citation>
    <scope>NUCLEOTIDE SEQUENCE [LARGE SCALE GENOMIC DNA]</scope>
    <source>
        <strain evidence="7">CGMCC 1.12402</strain>
    </source>
</reference>
<organism evidence="6 7">
    <name type="scientific">Roseivirga pacifica</name>
    <dbReference type="NCBI Taxonomy" id="1267423"/>
    <lineage>
        <taxon>Bacteria</taxon>
        <taxon>Pseudomonadati</taxon>
        <taxon>Bacteroidota</taxon>
        <taxon>Cytophagia</taxon>
        <taxon>Cytophagales</taxon>
        <taxon>Roseivirgaceae</taxon>
        <taxon>Roseivirga</taxon>
    </lineage>
</organism>
<dbReference type="CDD" id="cd02440">
    <property type="entry name" value="AdoMet_MTases"/>
    <property type="match status" value="1"/>
</dbReference>
<dbReference type="GO" id="GO:0032259">
    <property type="term" value="P:methylation"/>
    <property type="evidence" value="ECO:0007669"/>
    <property type="project" value="UniProtKB-KW"/>
</dbReference>
<evidence type="ECO:0000256" key="1">
    <source>
        <dbReference type="ARBA" id="ARBA00006149"/>
    </source>
</evidence>
<dbReference type="GO" id="GO:0008170">
    <property type="term" value="F:N-methyltransferase activity"/>
    <property type="evidence" value="ECO:0007669"/>
    <property type="project" value="UniProtKB-ARBA"/>
</dbReference>
<dbReference type="PANTHER" id="PTHR45875:SF1">
    <property type="entry name" value="METHYLTRANSFERASE N6AMT1"/>
    <property type="match status" value="1"/>
</dbReference>
<keyword evidence="2 6" id="KW-0489">Methyltransferase</keyword>
<comment type="similarity">
    <text evidence="1">Belongs to the eukaryotic/archaeal PrmC-related family.</text>
</comment>
<dbReference type="GO" id="GO:0008757">
    <property type="term" value="F:S-adenosylmethionine-dependent methyltransferase activity"/>
    <property type="evidence" value="ECO:0007669"/>
    <property type="project" value="TreeGrafter"/>
</dbReference>
<dbReference type="GO" id="GO:0003676">
    <property type="term" value="F:nucleic acid binding"/>
    <property type="evidence" value="ECO:0007669"/>
    <property type="project" value="InterPro"/>
</dbReference>
<dbReference type="InterPro" id="IPR002052">
    <property type="entry name" value="DNA_methylase_N6_adenine_CS"/>
</dbReference>
<dbReference type="InterPro" id="IPR007848">
    <property type="entry name" value="Small_mtfrase_dom"/>
</dbReference>
<dbReference type="EMBL" id="FOIR01000001">
    <property type="protein sequence ID" value="SEW02300.1"/>
    <property type="molecule type" value="Genomic_DNA"/>
</dbReference>
<dbReference type="PANTHER" id="PTHR45875">
    <property type="entry name" value="METHYLTRANSFERASE N6AMT1"/>
    <property type="match status" value="1"/>
</dbReference>
<protein>
    <submittedName>
        <fullName evidence="6">Release factor glutamine methyltransferase</fullName>
    </submittedName>
</protein>
<dbReference type="STRING" id="1267423.SAMN05216290_1301"/>
<feature type="domain" description="Methyltransferase small" evidence="5">
    <location>
        <begin position="42"/>
        <end position="147"/>
    </location>
</feature>
<keyword evidence="3 6" id="KW-0808">Transferase</keyword>
<keyword evidence="7" id="KW-1185">Reference proteome</keyword>
<evidence type="ECO:0000313" key="7">
    <source>
        <dbReference type="Proteomes" id="UP000199437"/>
    </source>
</evidence>
<dbReference type="GO" id="GO:0035657">
    <property type="term" value="C:eRF1 methyltransferase complex"/>
    <property type="evidence" value="ECO:0007669"/>
    <property type="project" value="TreeGrafter"/>
</dbReference>
<dbReference type="SUPFAM" id="SSF53335">
    <property type="entry name" value="S-adenosyl-L-methionine-dependent methyltransferases"/>
    <property type="match status" value="1"/>
</dbReference>
<dbReference type="Pfam" id="PF05175">
    <property type="entry name" value="MTS"/>
    <property type="match status" value="1"/>
</dbReference>
<gene>
    <name evidence="6" type="ORF">SAMN05216290_1301</name>
</gene>
<dbReference type="InterPro" id="IPR029063">
    <property type="entry name" value="SAM-dependent_MTases_sf"/>
</dbReference>
<dbReference type="InterPro" id="IPR052190">
    <property type="entry name" value="Euk-Arch_PrmC-MTase"/>
</dbReference>
<accession>A0A1I0NM94</accession>
<evidence type="ECO:0000259" key="5">
    <source>
        <dbReference type="Pfam" id="PF05175"/>
    </source>
</evidence>
<evidence type="ECO:0000256" key="4">
    <source>
        <dbReference type="ARBA" id="ARBA00022691"/>
    </source>
</evidence>
<dbReference type="Proteomes" id="UP000199437">
    <property type="component" value="Unassembled WGS sequence"/>
</dbReference>
<evidence type="ECO:0000256" key="3">
    <source>
        <dbReference type="ARBA" id="ARBA00022679"/>
    </source>
</evidence>
<evidence type="ECO:0000313" key="6">
    <source>
        <dbReference type="EMBL" id="SEW02300.1"/>
    </source>
</evidence>
<dbReference type="AlphaFoldDB" id="A0A1I0NM94"/>
<dbReference type="RefSeq" id="WP_162844695.1">
    <property type="nucleotide sequence ID" value="NZ_FOIR01000001.1"/>
</dbReference>
<dbReference type="PROSITE" id="PS00092">
    <property type="entry name" value="N6_MTASE"/>
    <property type="match status" value="1"/>
</dbReference>
<evidence type="ECO:0000256" key="2">
    <source>
        <dbReference type="ARBA" id="ARBA00022603"/>
    </source>
</evidence>
<dbReference type="GeneID" id="99986032"/>
<proteinExistence type="inferred from homology"/>
<sequence>MNYHKQRIKALRKIVKKLHPILLVFYKVYSTLTHSYSFNGIKIKVPSGVFNPKLSFSTKYMFDFLSTVNLKNQMFLEIGAGSGVISLLASKLGANVTATDINPEAIEATKGNSVLNNLQIKVLRSDLFESIEILAYDIIVLNPPYYPKTPKNNLEKAWYCGNNFDFFHRFFEKLNIYIHIKTKVFMVLSEDCDLSEISRIAQSYGFYFQLIDQKIIAWEMNYIYSIQIDNAN</sequence>
<keyword evidence="4" id="KW-0949">S-adenosyl-L-methionine</keyword>
<dbReference type="Gene3D" id="3.40.50.150">
    <property type="entry name" value="Vaccinia Virus protein VP39"/>
    <property type="match status" value="1"/>
</dbReference>
<name>A0A1I0NM94_9BACT</name>